<feature type="domain" description="Chitin-binding type-2" evidence="2">
    <location>
        <begin position="392"/>
        <end position="455"/>
    </location>
</feature>
<reference evidence="3" key="2">
    <citation type="journal article" date="2015" name="Gigascience">
        <title>Reconstructing a comprehensive transcriptome assembly of a white-pupal translocated strain of the pest fruit fly Bactrocera cucurbitae.</title>
        <authorList>
            <person name="Sim S.B."/>
            <person name="Calla B."/>
            <person name="Hall B."/>
            <person name="DeRego T."/>
            <person name="Geib S.M."/>
        </authorList>
    </citation>
    <scope>NUCLEOTIDE SEQUENCE</scope>
</reference>
<dbReference type="Gene3D" id="2.170.140.10">
    <property type="entry name" value="Chitin binding domain"/>
    <property type="match status" value="1"/>
</dbReference>
<feature type="chain" id="PRO_5001983435" evidence="1">
    <location>
        <begin position="20"/>
        <end position="615"/>
    </location>
</feature>
<dbReference type="EMBL" id="GBXI01002903">
    <property type="protein sequence ID" value="JAD11389.1"/>
    <property type="molecule type" value="Transcribed_RNA"/>
</dbReference>
<protein>
    <submittedName>
        <fullName evidence="3">Chondroitin proteoglycan 1</fullName>
    </submittedName>
</protein>
<sequence>MNFFVIGFLIMQAARLACGTCVFESEFGFILNCNFKKSGLFRVRNLGGLKAHFGLGFSLGDELGFAESLGNVEGEPERRRAISYKNGPPPSAVGVIPATQQPPVQHPIPDKRIGARASPNYNAAYRDNLKRQIAPTQLMTEARPLPLGVPAFRPIPKTATVPVAQIAQRRTNIAVDSPNPRVRHNNKLVESYSDPMMANRTFHVANPSISQPLAVPAFQAMPNSVAHLTAVTRSITNAEDRIMHAHPNYLQFEEPKFDLKDVTVEELASAANVTVDTIKHAIYVREQQMKAEHRAMLAAKLRQEFVRTSTTARTTTTTTTPAPLPVAAVKAPAMMNWAQPQNELDNQDVKENVAFESKMSKVMNAPREYYPVGYDKNFDDNFKSKVDLPPTSFSCGKQKHFPGLYADTDLGCMVFHVCALTDDGLVRKSFLCPESTLFDQTILKCNWWFYVDCSASKSVYDSNIPISKSYQLMKSLTYFSKYSKNADNEDSDGGLNIQTLKDSMAEEENSRARRVDIDDIEVSDKARSFALQTEATTTAAAEKAQDDVIGPTLETRRVQLNNEITSTASDFVDSTTAVDIITPQPVYDRLAELKAKLDSIRAANSQITTHQTNEA</sequence>
<organism evidence="3">
    <name type="scientific">Zeugodacus cucurbitae</name>
    <name type="common">Melon fruit fly</name>
    <name type="synonym">Bactrocera cucurbitae</name>
    <dbReference type="NCBI Taxonomy" id="28588"/>
    <lineage>
        <taxon>Eukaryota</taxon>
        <taxon>Metazoa</taxon>
        <taxon>Ecdysozoa</taxon>
        <taxon>Arthropoda</taxon>
        <taxon>Hexapoda</taxon>
        <taxon>Insecta</taxon>
        <taxon>Pterygota</taxon>
        <taxon>Neoptera</taxon>
        <taxon>Endopterygota</taxon>
        <taxon>Diptera</taxon>
        <taxon>Brachycera</taxon>
        <taxon>Muscomorpha</taxon>
        <taxon>Tephritoidea</taxon>
        <taxon>Tephritidae</taxon>
        <taxon>Zeugodacus</taxon>
        <taxon>Zeugodacus</taxon>
    </lineage>
</organism>
<feature type="signal peptide" evidence="1">
    <location>
        <begin position="1"/>
        <end position="19"/>
    </location>
</feature>
<dbReference type="GO" id="GO:0008061">
    <property type="term" value="F:chitin binding"/>
    <property type="evidence" value="ECO:0007669"/>
    <property type="project" value="InterPro"/>
</dbReference>
<dbReference type="PANTHER" id="PTHR22933">
    <property type="entry name" value="FI18007P1-RELATED"/>
    <property type="match status" value="1"/>
</dbReference>
<evidence type="ECO:0000256" key="1">
    <source>
        <dbReference type="SAM" id="SignalP"/>
    </source>
</evidence>
<keyword evidence="1" id="KW-0732">Signal</keyword>
<proteinExistence type="predicted"/>
<name>A0A0A1XJ70_ZEUCU</name>
<dbReference type="InterPro" id="IPR036508">
    <property type="entry name" value="Chitin-bd_dom_sf"/>
</dbReference>
<dbReference type="Pfam" id="PF01607">
    <property type="entry name" value="CBM_14"/>
    <property type="match status" value="1"/>
</dbReference>
<dbReference type="OrthoDB" id="6505219at2759"/>
<accession>A0A0A1XJ70</accession>
<dbReference type="GO" id="GO:0005576">
    <property type="term" value="C:extracellular region"/>
    <property type="evidence" value="ECO:0007669"/>
    <property type="project" value="InterPro"/>
</dbReference>
<reference evidence="3" key="1">
    <citation type="submission" date="2014-11" db="EMBL/GenBank/DDBJ databases">
        <authorList>
            <person name="Geib S."/>
        </authorList>
    </citation>
    <scope>NUCLEOTIDE SEQUENCE</scope>
</reference>
<dbReference type="SUPFAM" id="SSF57625">
    <property type="entry name" value="Invertebrate chitin-binding proteins"/>
    <property type="match status" value="1"/>
</dbReference>
<evidence type="ECO:0000313" key="3">
    <source>
        <dbReference type="EMBL" id="JAD11389.1"/>
    </source>
</evidence>
<dbReference type="AlphaFoldDB" id="A0A0A1XJ70"/>
<dbReference type="PANTHER" id="PTHR22933:SF32">
    <property type="entry name" value="MIND THE GAP, ISOFORM E"/>
    <property type="match status" value="1"/>
</dbReference>
<gene>
    <name evidence="3" type="primary">cpg-1_0</name>
    <name evidence="3" type="ORF">g.31886</name>
</gene>
<evidence type="ECO:0000259" key="2">
    <source>
        <dbReference type="PROSITE" id="PS50940"/>
    </source>
</evidence>
<dbReference type="InterPro" id="IPR002557">
    <property type="entry name" value="Chitin-bd_dom"/>
</dbReference>
<dbReference type="InterPro" id="IPR052976">
    <property type="entry name" value="Scoloptoxin-like"/>
</dbReference>
<dbReference type="PROSITE" id="PS50940">
    <property type="entry name" value="CHIT_BIND_II"/>
    <property type="match status" value="1"/>
</dbReference>